<accession>A0A4C2A685</accession>
<protein>
    <submittedName>
        <fullName evidence="2">Uncharacterized protein</fullName>
    </submittedName>
</protein>
<keyword evidence="3" id="KW-1185">Reference proteome</keyword>
<evidence type="ECO:0000256" key="1">
    <source>
        <dbReference type="SAM" id="MobiDB-lite"/>
    </source>
</evidence>
<feature type="compositionally biased region" description="Polar residues" evidence="1">
    <location>
        <begin position="63"/>
        <end position="79"/>
    </location>
</feature>
<sequence>MCTVRDNEYLGVDSTPHVPLARRARSRTTYLYAASSYYDVRHLQMWPPSAVGPVTVPPDSSDHSSWTCPAPSRWNSPRQRSNDRAVSRGASRV</sequence>
<gene>
    <name evidence="2" type="ORF">EVAR_59981_1</name>
</gene>
<proteinExistence type="predicted"/>
<organism evidence="2 3">
    <name type="scientific">Eumeta variegata</name>
    <name type="common">Bagworm moth</name>
    <name type="synonym">Eumeta japonica</name>
    <dbReference type="NCBI Taxonomy" id="151549"/>
    <lineage>
        <taxon>Eukaryota</taxon>
        <taxon>Metazoa</taxon>
        <taxon>Ecdysozoa</taxon>
        <taxon>Arthropoda</taxon>
        <taxon>Hexapoda</taxon>
        <taxon>Insecta</taxon>
        <taxon>Pterygota</taxon>
        <taxon>Neoptera</taxon>
        <taxon>Endopterygota</taxon>
        <taxon>Lepidoptera</taxon>
        <taxon>Glossata</taxon>
        <taxon>Ditrysia</taxon>
        <taxon>Tineoidea</taxon>
        <taxon>Psychidae</taxon>
        <taxon>Oiketicinae</taxon>
        <taxon>Eumeta</taxon>
    </lineage>
</organism>
<feature type="region of interest" description="Disordered" evidence="1">
    <location>
        <begin position="54"/>
        <end position="93"/>
    </location>
</feature>
<name>A0A4C2A685_EUMVA</name>
<dbReference type="AlphaFoldDB" id="A0A4C2A685"/>
<evidence type="ECO:0000313" key="2">
    <source>
        <dbReference type="EMBL" id="GBP96206.1"/>
    </source>
</evidence>
<evidence type="ECO:0000313" key="3">
    <source>
        <dbReference type="Proteomes" id="UP000299102"/>
    </source>
</evidence>
<comment type="caution">
    <text evidence="2">The sequence shown here is derived from an EMBL/GenBank/DDBJ whole genome shotgun (WGS) entry which is preliminary data.</text>
</comment>
<reference evidence="2 3" key="1">
    <citation type="journal article" date="2019" name="Commun. Biol.">
        <title>The bagworm genome reveals a unique fibroin gene that provides high tensile strength.</title>
        <authorList>
            <person name="Kono N."/>
            <person name="Nakamura H."/>
            <person name="Ohtoshi R."/>
            <person name="Tomita M."/>
            <person name="Numata K."/>
            <person name="Arakawa K."/>
        </authorList>
    </citation>
    <scope>NUCLEOTIDE SEQUENCE [LARGE SCALE GENOMIC DNA]</scope>
</reference>
<dbReference type="Proteomes" id="UP000299102">
    <property type="component" value="Unassembled WGS sequence"/>
</dbReference>
<dbReference type="EMBL" id="BGZK01002752">
    <property type="protein sequence ID" value="GBP96206.1"/>
    <property type="molecule type" value="Genomic_DNA"/>
</dbReference>